<dbReference type="OrthoDB" id="639821at2"/>
<evidence type="ECO:0000256" key="1">
    <source>
        <dbReference type="SAM" id="Coils"/>
    </source>
</evidence>
<accession>A0A495EC79</accession>
<gene>
    <name evidence="3" type="ORF">CLV91_0547</name>
</gene>
<evidence type="ECO:0000313" key="4">
    <source>
        <dbReference type="Proteomes" id="UP000269412"/>
    </source>
</evidence>
<organism evidence="3 4">
    <name type="scientific">Maribacter vaceletii</name>
    <dbReference type="NCBI Taxonomy" id="1206816"/>
    <lineage>
        <taxon>Bacteria</taxon>
        <taxon>Pseudomonadati</taxon>
        <taxon>Bacteroidota</taxon>
        <taxon>Flavobacteriia</taxon>
        <taxon>Flavobacteriales</taxon>
        <taxon>Flavobacteriaceae</taxon>
        <taxon>Maribacter</taxon>
    </lineage>
</organism>
<dbReference type="AlphaFoldDB" id="A0A495EC79"/>
<reference evidence="3 4" key="1">
    <citation type="submission" date="2018-10" db="EMBL/GenBank/DDBJ databases">
        <title>Genomic Encyclopedia of Archaeal and Bacterial Type Strains, Phase II (KMG-II): from individual species to whole genera.</title>
        <authorList>
            <person name="Goeker M."/>
        </authorList>
    </citation>
    <scope>NUCLEOTIDE SEQUENCE [LARGE SCALE GENOMIC DNA]</scope>
    <source>
        <strain evidence="3 4">DSM 25230</strain>
    </source>
</reference>
<proteinExistence type="predicted"/>
<feature type="signal peptide" evidence="2">
    <location>
        <begin position="1"/>
        <end position="25"/>
    </location>
</feature>
<evidence type="ECO:0000313" key="3">
    <source>
        <dbReference type="EMBL" id="RKR14470.1"/>
    </source>
</evidence>
<dbReference type="Proteomes" id="UP000269412">
    <property type="component" value="Unassembled WGS sequence"/>
</dbReference>
<dbReference type="EMBL" id="RBIQ01000007">
    <property type="protein sequence ID" value="RKR14470.1"/>
    <property type="molecule type" value="Genomic_DNA"/>
</dbReference>
<name>A0A495EC79_9FLAO</name>
<comment type="caution">
    <text evidence="3">The sequence shown here is derived from an EMBL/GenBank/DDBJ whole genome shotgun (WGS) entry which is preliminary data.</text>
</comment>
<feature type="coiled-coil region" evidence="1">
    <location>
        <begin position="155"/>
        <end position="192"/>
    </location>
</feature>
<evidence type="ECO:0000256" key="2">
    <source>
        <dbReference type="SAM" id="SignalP"/>
    </source>
</evidence>
<keyword evidence="4" id="KW-1185">Reference proteome</keyword>
<keyword evidence="1" id="KW-0175">Coiled coil</keyword>
<keyword evidence="2" id="KW-0732">Signal</keyword>
<protein>
    <submittedName>
        <fullName evidence="3">Uncharacterized protein</fullName>
    </submittedName>
</protein>
<feature type="chain" id="PRO_5019764290" evidence="2">
    <location>
        <begin position="26"/>
        <end position="327"/>
    </location>
</feature>
<dbReference type="RefSeq" id="WP_147406398.1">
    <property type="nucleotide sequence ID" value="NZ_RBIQ01000007.1"/>
</dbReference>
<sequence>MKTKIFPLYSLLLFFASVYSNVLHAQERSVLNIISPNAATVWKLSDGGSLEWSTQNIGSEKNIRFFLIRDEMVVQELGIFPNTGSATHIKFAKNIGAGNRYKVMGIELFPDDKFKIAKFATPFFSIQKEVKNPPIVSEQAVVAAQSKQVLPENLSKKELRKLKKEERKAKKLADAKKKEEAKRIEKAAAKEKQTTVAVKENTTPEKPKLREEFVGRNITYVNDLVFEGTEISVYIWDHGRQDGDIVSIYLNGEPVLSKYYLTYWKKEIKIKVDPNKPNDLFLYAHNLGSAPPNTVSLKITDGTITSEDIILNSDLKSCEAVSISVNK</sequence>